<evidence type="ECO:0000256" key="1">
    <source>
        <dbReference type="SAM" id="MobiDB-lite"/>
    </source>
</evidence>
<keyword evidence="3" id="KW-1185">Reference proteome</keyword>
<evidence type="ECO:0000313" key="3">
    <source>
        <dbReference type="Proteomes" id="UP001159641"/>
    </source>
</evidence>
<gene>
    <name evidence="2" type="ORF">J1605_016376</name>
</gene>
<feature type="compositionally biased region" description="Basic and acidic residues" evidence="1">
    <location>
        <begin position="109"/>
        <end position="131"/>
    </location>
</feature>
<comment type="caution">
    <text evidence="2">The sequence shown here is derived from an EMBL/GenBank/DDBJ whole genome shotgun (WGS) entry which is preliminary data.</text>
</comment>
<reference evidence="2 3" key="1">
    <citation type="submission" date="2022-11" db="EMBL/GenBank/DDBJ databases">
        <title>Whole genome sequence of Eschrichtius robustus ER-17-0199.</title>
        <authorList>
            <person name="Bruniche-Olsen A."/>
            <person name="Black A.N."/>
            <person name="Fields C.J."/>
            <person name="Walden K."/>
            <person name="Dewoody J.A."/>
        </authorList>
    </citation>
    <scope>NUCLEOTIDE SEQUENCE [LARGE SCALE GENOMIC DNA]</scope>
    <source>
        <strain evidence="2">ER-17-0199</strain>
        <tissue evidence="2">Blubber</tissue>
    </source>
</reference>
<evidence type="ECO:0000313" key="2">
    <source>
        <dbReference type="EMBL" id="KAJ8775434.1"/>
    </source>
</evidence>
<protein>
    <submittedName>
        <fullName evidence="2">Uncharacterized protein</fullName>
    </submittedName>
</protein>
<name>A0AB34G7F6_ESCRO</name>
<feature type="compositionally biased region" description="Low complexity" evidence="1">
    <location>
        <begin position="22"/>
        <end position="33"/>
    </location>
</feature>
<dbReference type="EMBL" id="JAIQCJ010002683">
    <property type="protein sequence ID" value="KAJ8775434.1"/>
    <property type="molecule type" value="Genomic_DNA"/>
</dbReference>
<dbReference type="Proteomes" id="UP001159641">
    <property type="component" value="Unassembled WGS sequence"/>
</dbReference>
<dbReference type="AlphaFoldDB" id="A0AB34G7F6"/>
<proteinExistence type="predicted"/>
<feature type="region of interest" description="Disordered" evidence="1">
    <location>
        <begin position="99"/>
        <end position="131"/>
    </location>
</feature>
<feature type="region of interest" description="Disordered" evidence="1">
    <location>
        <begin position="1"/>
        <end position="56"/>
    </location>
</feature>
<sequence length="131" mass="13370">MPTPAWGSRLTTQPLGRPPPGGCSAAACAGPASQPEDAGPRAPARQAPSMPRSRAPVSTAVAADLNAFRAAGLRFKPACGPVGVGLKDVSALALRLHAAPPPMGTWPEEQGRELRDYGCGKGESVHSARDP</sequence>
<accession>A0AB34G7F6</accession>
<organism evidence="2 3">
    <name type="scientific">Eschrichtius robustus</name>
    <name type="common">California gray whale</name>
    <name type="synonym">Eschrichtius gibbosus</name>
    <dbReference type="NCBI Taxonomy" id="9764"/>
    <lineage>
        <taxon>Eukaryota</taxon>
        <taxon>Metazoa</taxon>
        <taxon>Chordata</taxon>
        <taxon>Craniata</taxon>
        <taxon>Vertebrata</taxon>
        <taxon>Euteleostomi</taxon>
        <taxon>Mammalia</taxon>
        <taxon>Eutheria</taxon>
        <taxon>Laurasiatheria</taxon>
        <taxon>Artiodactyla</taxon>
        <taxon>Whippomorpha</taxon>
        <taxon>Cetacea</taxon>
        <taxon>Mysticeti</taxon>
        <taxon>Eschrichtiidae</taxon>
        <taxon>Eschrichtius</taxon>
    </lineage>
</organism>